<evidence type="ECO:0000256" key="1">
    <source>
        <dbReference type="ARBA" id="ARBA00009820"/>
    </source>
</evidence>
<dbReference type="Pfam" id="PF16472">
    <property type="entry name" value="DUF5050"/>
    <property type="match status" value="1"/>
</dbReference>
<reference evidence="4" key="1">
    <citation type="submission" date="2021-01" db="EMBL/GenBank/DDBJ databases">
        <title>Modified the classification status of verrucomicrobia.</title>
        <authorList>
            <person name="Feng X."/>
        </authorList>
    </citation>
    <scope>NUCLEOTIDE SEQUENCE</scope>
    <source>
        <strain evidence="4">KCTC 13126</strain>
    </source>
</reference>
<feature type="chain" id="PRO_5037910199" evidence="2">
    <location>
        <begin position="23"/>
        <end position="498"/>
    </location>
</feature>
<evidence type="ECO:0000313" key="5">
    <source>
        <dbReference type="Proteomes" id="UP000617628"/>
    </source>
</evidence>
<dbReference type="InterPro" id="IPR032485">
    <property type="entry name" value="LRP1-like_beta_prop"/>
</dbReference>
<dbReference type="EMBL" id="JAENIL010000007">
    <property type="protein sequence ID" value="MBK1876220.1"/>
    <property type="molecule type" value="Genomic_DNA"/>
</dbReference>
<comment type="similarity">
    <text evidence="1">Belongs to the TolB family.</text>
</comment>
<feature type="domain" description="Prolow-density lipoprotein receptor-related protein 1-like beta-propeller" evidence="3">
    <location>
        <begin position="309"/>
        <end position="421"/>
    </location>
</feature>
<sequence>MNPFLLSCIVMTSQLLSSNLYSAEKAFSANVDVGSPKLQGALAYDVRADEYTLSGAGENMWAGEDQFHFAYNKMKGDFIVRAEIEFKGEGSHEHRKAGWIIRESLAGDSKHVAASVHAGDGLTSLQFRRAKEGETEEVKSSDLGPSVVQLERRGGRYIMSTAVFGQTFATVESSEIELPDEVYVGLFVCSHDADERESVVFRNVRIVRPAPVDLVQYEEYIGSRLELLNVSTGKRTVVHTEEDSLQAPNWTVDGKHLIYNRNGKLYRMSLYTREVSLLDTGFADSNNNDHVLSFDGKWIGISHHVEEENWNSTIYTLPVSGGEPRKVTDVNPSYLHGWSPDGTFLIYTGGRNGIYNIYKIPSSGGEEIQLTDTPSLDDGSEYSPDGKYIYFNSARTGTMEIWRIDADGENPTQITNDEFNNWFPHVSPDGKKIVYLSYSKEVAADAHPFYEHVYLWLMDIETGDAKVIAYIYGGQGTINVPSWSPDSEYVAFVSNSIL</sequence>
<dbReference type="InterPro" id="IPR011042">
    <property type="entry name" value="6-blade_b-propeller_TolB-like"/>
</dbReference>
<evidence type="ECO:0000259" key="3">
    <source>
        <dbReference type="Pfam" id="PF16472"/>
    </source>
</evidence>
<dbReference type="PANTHER" id="PTHR36842:SF1">
    <property type="entry name" value="PROTEIN TOLB"/>
    <property type="match status" value="1"/>
</dbReference>
<dbReference type="Gene3D" id="2.60.120.200">
    <property type="match status" value="1"/>
</dbReference>
<dbReference type="RefSeq" id="WP_200354436.1">
    <property type="nucleotide sequence ID" value="NZ_JAENIL010000007.1"/>
</dbReference>
<dbReference type="PANTHER" id="PTHR36842">
    <property type="entry name" value="PROTEIN TOLB HOMOLOG"/>
    <property type="match status" value="1"/>
</dbReference>
<name>A0A934RRH8_9BACT</name>
<accession>A0A934RRH8</accession>
<dbReference type="Proteomes" id="UP000617628">
    <property type="component" value="Unassembled WGS sequence"/>
</dbReference>
<dbReference type="SUPFAM" id="SSF82171">
    <property type="entry name" value="DPP6 N-terminal domain-like"/>
    <property type="match status" value="1"/>
</dbReference>
<feature type="signal peptide" evidence="2">
    <location>
        <begin position="1"/>
        <end position="22"/>
    </location>
</feature>
<evidence type="ECO:0000256" key="2">
    <source>
        <dbReference type="SAM" id="SignalP"/>
    </source>
</evidence>
<dbReference type="AlphaFoldDB" id="A0A934RRH8"/>
<keyword evidence="5" id="KW-1185">Reference proteome</keyword>
<proteinExistence type="inferred from homology"/>
<protein>
    <submittedName>
        <fullName evidence="4">TolB family protein</fullName>
    </submittedName>
</protein>
<gene>
    <name evidence="4" type="ORF">JIN87_05030</name>
</gene>
<dbReference type="InterPro" id="IPR011659">
    <property type="entry name" value="WD40"/>
</dbReference>
<organism evidence="4 5">
    <name type="scientific">Pelagicoccus mobilis</name>
    <dbReference type="NCBI Taxonomy" id="415221"/>
    <lineage>
        <taxon>Bacteria</taxon>
        <taxon>Pseudomonadati</taxon>
        <taxon>Verrucomicrobiota</taxon>
        <taxon>Opitutia</taxon>
        <taxon>Puniceicoccales</taxon>
        <taxon>Pelagicoccaceae</taxon>
        <taxon>Pelagicoccus</taxon>
    </lineage>
</organism>
<dbReference type="Pfam" id="PF07676">
    <property type="entry name" value="PD40"/>
    <property type="match status" value="1"/>
</dbReference>
<evidence type="ECO:0000313" key="4">
    <source>
        <dbReference type="EMBL" id="MBK1876220.1"/>
    </source>
</evidence>
<dbReference type="Gene3D" id="2.120.10.30">
    <property type="entry name" value="TolB, C-terminal domain"/>
    <property type="match status" value="1"/>
</dbReference>
<keyword evidence="2" id="KW-0732">Signal</keyword>
<comment type="caution">
    <text evidence="4">The sequence shown here is derived from an EMBL/GenBank/DDBJ whole genome shotgun (WGS) entry which is preliminary data.</text>
</comment>